<name>A0A853CQK5_9MICO</name>
<evidence type="ECO:0000313" key="7">
    <source>
        <dbReference type="Proteomes" id="UP000578352"/>
    </source>
</evidence>
<sequence length="621" mass="66444">MGGPSRGKRRSKVVRFASVPVLLAALVAGFLILNDDAAHRVGDFRPTVGLVNEDLAAEFNSEEYAFGASFVDRISKDSEYNWTVVSRPVAEKAYKDGSVDAVLYIPRSFTHDILTLQETSPTKATVEFRLRHQPDVSADRLLESRIRDVLHDFNRSVVTMYYASLADNIAQADGQMSATLGIQKALIAALASEVQEPFSATMPTFDSLISSASGLKDVNAATVEAQSSYAKSVADLLAGNREALAGQLPGIEEYTSRQREIAQLNADNSNRSIAAQSEADREFYGTQFEQFRTTLLCALSGLDAMDAAEPCADSEGVIPPHLLLRLAELRQAIEQHSEDDALTMQGVFDDLDQRITALRAVEVLLKAPAVPPATPVDPGILGTLHHEIQALETIRDSLDPARVPSPLFEPELSNLDTWSADTLDVVRNAALIPSTATSLEVQDWSAYDPDSGGIYVDNSDRLRNEITAFISRSAETSSRLTIDSTTTPDNSSLFDALLQNSTTTSTGAGTVLSGVNKLLSSGNAGLADNQAYYANFATVLANTRTPGVDTGGIYAFFSAPIDAKNVTPERATVASVASDATGILDPKGLIVFAGGLLVGGFAMAVAGAIRKRKVRAPARRA</sequence>
<protein>
    <submittedName>
        <fullName evidence="6">YhgE/Pip-like protein</fullName>
    </submittedName>
</protein>
<reference evidence="6 7" key="1">
    <citation type="submission" date="2020-07" db="EMBL/GenBank/DDBJ databases">
        <title>Sequencing the genomes of 1000 actinobacteria strains.</title>
        <authorList>
            <person name="Klenk H.-P."/>
        </authorList>
    </citation>
    <scope>NUCLEOTIDE SEQUENCE [LARGE SCALE GENOMIC DNA]</scope>
    <source>
        <strain evidence="6 7">DSM 15165</strain>
    </source>
</reference>
<dbReference type="RefSeq" id="WP_179605154.1">
    <property type="nucleotide sequence ID" value="NZ_BAABEH010000001.1"/>
</dbReference>
<gene>
    <name evidence="6" type="ORF">HNR13_001493</name>
</gene>
<feature type="transmembrane region" description="Helical" evidence="5">
    <location>
        <begin position="589"/>
        <end position="609"/>
    </location>
</feature>
<dbReference type="InterPro" id="IPR051328">
    <property type="entry name" value="T7SS_ABC-Transporter"/>
</dbReference>
<dbReference type="PANTHER" id="PTHR43077:SF10">
    <property type="entry name" value="TRANSPORT PERMEASE PROTEIN"/>
    <property type="match status" value="1"/>
</dbReference>
<dbReference type="EMBL" id="JACCFL010000001">
    <property type="protein sequence ID" value="NYJ23206.1"/>
    <property type="molecule type" value="Genomic_DNA"/>
</dbReference>
<comment type="caution">
    <text evidence="6">The sequence shown here is derived from an EMBL/GenBank/DDBJ whole genome shotgun (WGS) entry which is preliminary data.</text>
</comment>
<evidence type="ECO:0000256" key="3">
    <source>
        <dbReference type="ARBA" id="ARBA00022989"/>
    </source>
</evidence>
<dbReference type="Gene3D" id="3.40.1710.10">
    <property type="entry name" value="abc type-2 transporter like domain"/>
    <property type="match status" value="1"/>
</dbReference>
<dbReference type="AlphaFoldDB" id="A0A853CQK5"/>
<evidence type="ECO:0000313" key="6">
    <source>
        <dbReference type="EMBL" id="NYJ23206.1"/>
    </source>
</evidence>
<proteinExistence type="predicted"/>
<organism evidence="6 7">
    <name type="scientific">Leifsonia shinshuensis</name>
    <dbReference type="NCBI Taxonomy" id="150026"/>
    <lineage>
        <taxon>Bacteria</taxon>
        <taxon>Bacillati</taxon>
        <taxon>Actinomycetota</taxon>
        <taxon>Actinomycetes</taxon>
        <taxon>Micrococcales</taxon>
        <taxon>Microbacteriaceae</taxon>
        <taxon>Leifsonia</taxon>
    </lineage>
</organism>
<evidence type="ECO:0000256" key="4">
    <source>
        <dbReference type="ARBA" id="ARBA00023136"/>
    </source>
</evidence>
<evidence type="ECO:0000256" key="1">
    <source>
        <dbReference type="ARBA" id="ARBA00004141"/>
    </source>
</evidence>
<dbReference type="Proteomes" id="UP000578352">
    <property type="component" value="Unassembled WGS sequence"/>
</dbReference>
<evidence type="ECO:0000256" key="5">
    <source>
        <dbReference type="SAM" id="Phobius"/>
    </source>
</evidence>
<dbReference type="GO" id="GO:0016020">
    <property type="term" value="C:membrane"/>
    <property type="evidence" value="ECO:0007669"/>
    <property type="project" value="UniProtKB-SubCell"/>
</dbReference>
<keyword evidence="3 5" id="KW-1133">Transmembrane helix</keyword>
<comment type="subcellular location">
    <subcellularLocation>
        <location evidence="1">Membrane</location>
        <topology evidence="1">Multi-pass membrane protein</topology>
    </subcellularLocation>
</comment>
<feature type="transmembrane region" description="Helical" evidence="5">
    <location>
        <begin position="12"/>
        <end position="33"/>
    </location>
</feature>
<dbReference type="PANTHER" id="PTHR43077">
    <property type="entry name" value="TRANSPORT PERMEASE YVFS-RELATED"/>
    <property type="match status" value="1"/>
</dbReference>
<evidence type="ECO:0000256" key="2">
    <source>
        <dbReference type="ARBA" id="ARBA00022692"/>
    </source>
</evidence>
<accession>A0A853CQK5</accession>
<keyword evidence="4 5" id="KW-0472">Membrane</keyword>
<keyword evidence="2 5" id="KW-0812">Transmembrane</keyword>